<reference evidence="1" key="1">
    <citation type="submission" date="2023-01" db="EMBL/GenBank/DDBJ databases">
        <title>The chitinases involved in constricting ring structure development in the nematode-trapping fungus Drechslerella dactyloides.</title>
        <authorList>
            <person name="Wang R."/>
            <person name="Zhang L."/>
            <person name="Tang P."/>
            <person name="Li S."/>
            <person name="Liang L."/>
        </authorList>
    </citation>
    <scope>NUCLEOTIDE SEQUENCE</scope>
    <source>
        <strain evidence="1">YMF1.00031</strain>
    </source>
</reference>
<dbReference type="EMBL" id="JAQGDS010000011">
    <property type="protein sequence ID" value="KAJ6257321.1"/>
    <property type="molecule type" value="Genomic_DNA"/>
</dbReference>
<sequence>MQQENSISDDSSPRPDRRLLPPYWKAAKISVLTRIADRIRRKIQRYQSIRRERAEGPSILVDLIMETSRPEAVGANRNPNRPWTREIRRLLKRLRAEEYQQFMIHRAHGYHGMVCPQPTSERYERAYEIGKLERRWEDASAQIEARTSIGDEIFGSVELRNMADFFQTSQDFDAPSSDEASSYKAFR</sequence>
<organism evidence="1 2">
    <name type="scientific">Drechslerella dactyloides</name>
    <name type="common">Nematode-trapping fungus</name>
    <name type="synonym">Arthrobotrys dactyloides</name>
    <dbReference type="NCBI Taxonomy" id="74499"/>
    <lineage>
        <taxon>Eukaryota</taxon>
        <taxon>Fungi</taxon>
        <taxon>Dikarya</taxon>
        <taxon>Ascomycota</taxon>
        <taxon>Pezizomycotina</taxon>
        <taxon>Orbiliomycetes</taxon>
        <taxon>Orbiliales</taxon>
        <taxon>Orbiliaceae</taxon>
        <taxon>Drechslerella</taxon>
    </lineage>
</organism>
<accession>A0AAD6NFA6</accession>
<proteinExistence type="predicted"/>
<dbReference type="Proteomes" id="UP001221413">
    <property type="component" value="Unassembled WGS sequence"/>
</dbReference>
<evidence type="ECO:0000313" key="1">
    <source>
        <dbReference type="EMBL" id="KAJ6257321.1"/>
    </source>
</evidence>
<dbReference type="AlphaFoldDB" id="A0AAD6NFA6"/>
<protein>
    <submittedName>
        <fullName evidence="1">Uncharacterized protein</fullName>
    </submittedName>
</protein>
<evidence type="ECO:0000313" key="2">
    <source>
        <dbReference type="Proteomes" id="UP001221413"/>
    </source>
</evidence>
<keyword evidence="2" id="KW-1185">Reference proteome</keyword>
<comment type="caution">
    <text evidence="1">The sequence shown here is derived from an EMBL/GenBank/DDBJ whole genome shotgun (WGS) entry which is preliminary data.</text>
</comment>
<name>A0AAD6NFA6_DREDA</name>
<gene>
    <name evidence="1" type="ORF">Dda_8210</name>
</gene>